<evidence type="ECO:0000313" key="3">
    <source>
        <dbReference type="Proteomes" id="UP001162131"/>
    </source>
</evidence>
<reference evidence="2" key="1">
    <citation type="submission" date="2021-09" db="EMBL/GenBank/DDBJ databases">
        <authorList>
            <consortium name="AG Swart"/>
            <person name="Singh M."/>
            <person name="Singh A."/>
            <person name="Seah K."/>
            <person name="Emmerich C."/>
        </authorList>
    </citation>
    <scope>NUCLEOTIDE SEQUENCE</scope>
    <source>
        <strain evidence="2">ATCC30299</strain>
    </source>
</reference>
<feature type="domain" description="RmlD-like substrate binding" evidence="1">
    <location>
        <begin position="64"/>
        <end position="268"/>
    </location>
</feature>
<dbReference type="CDD" id="cd05271">
    <property type="entry name" value="NDUFA9_like_SDR_a"/>
    <property type="match status" value="1"/>
</dbReference>
<protein>
    <recommendedName>
        <fullName evidence="1">RmlD-like substrate binding domain-containing protein</fullName>
    </recommendedName>
</protein>
<evidence type="ECO:0000259" key="1">
    <source>
        <dbReference type="Pfam" id="PF04321"/>
    </source>
</evidence>
<keyword evidence="3" id="KW-1185">Reference proteome</keyword>
<dbReference type="EMBL" id="CAJZBQ010000046">
    <property type="protein sequence ID" value="CAG9328434.1"/>
    <property type="molecule type" value="Genomic_DNA"/>
</dbReference>
<evidence type="ECO:0000313" key="2">
    <source>
        <dbReference type="EMBL" id="CAG9328434.1"/>
    </source>
</evidence>
<dbReference type="Pfam" id="PF04321">
    <property type="entry name" value="RmlD_sub_bind"/>
    <property type="match status" value="1"/>
</dbReference>
<dbReference type="PANTHER" id="PTHR12126:SF11">
    <property type="entry name" value="NADH DEHYDROGENASE [UBIQUINONE] 1 ALPHA SUBCOMPLEX SUBUNIT 9, MITOCHONDRIAL"/>
    <property type="match status" value="1"/>
</dbReference>
<name>A0AAU9JS92_9CILI</name>
<dbReference type="InterPro" id="IPR029903">
    <property type="entry name" value="RmlD-like-bd"/>
</dbReference>
<dbReference type="InterPro" id="IPR051207">
    <property type="entry name" value="ComplexI_NDUFA9_subunit"/>
</dbReference>
<proteinExistence type="predicted"/>
<dbReference type="Gene3D" id="3.40.50.720">
    <property type="entry name" value="NAD(P)-binding Rossmann-like Domain"/>
    <property type="match status" value="1"/>
</dbReference>
<dbReference type="SUPFAM" id="SSF51735">
    <property type="entry name" value="NAD(P)-binding Rossmann-fold domains"/>
    <property type="match status" value="1"/>
</dbReference>
<dbReference type="AlphaFoldDB" id="A0AAU9JS92"/>
<dbReference type="InterPro" id="IPR036291">
    <property type="entry name" value="NAD(P)-bd_dom_sf"/>
</dbReference>
<dbReference type="Proteomes" id="UP001162131">
    <property type="component" value="Unassembled WGS sequence"/>
</dbReference>
<accession>A0AAU9JS92</accession>
<gene>
    <name evidence="2" type="ORF">BSTOLATCC_MIC46435</name>
</gene>
<organism evidence="2 3">
    <name type="scientific">Blepharisma stoltei</name>
    <dbReference type="NCBI Taxonomy" id="1481888"/>
    <lineage>
        <taxon>Eukaryota</taxon>
        <taxon>Sar</taxon>
        <taxon>Alveolata</taxon>
        <taxon>Ciliophora</taxon>
        <taxon>Postciliodesmatophora</taxon>
        <taxon>Heterotrichea</taxon>
        <taxon>Heterotrichida</taxon>
        <taxon>Blepharismidae</taxon>
        <taxon>Blepharisma</taxon>
    </lineage>
</organism>
<sequence length="356" mass="40735">MISAAMRRTIKSSILHVNDRSSTSMIKAVVFGSSSQIARAAIGLLTNIHAQVLIPCRTSSKWVDYLRIGNFKFISFRQQLDLKDPDILDQVLENANVVINTIGGYHYIRDYDTLYESNVTVPRRIAEACARNPDILRLIHFSAVGIDPASTSPRLQTKWHGEQEVKAAYPNVTILRPTTIFGEYDNYVTRMGLIQQMIDYLPVIDDAKELRQPIYYKDIGQCVINCLRMPETIGKTYELGGPNVYSNREIMEIVYNKIGKPPNVRSIPYRKAHKFIQYMPHTFGFSRHMSLNDVEESQMDIVVSKDALKIEDLKVKPVSFPQNLMRILQDYQAKVDLTMDEALHGWYGGHDRTYEP</sequence>
<comment type="caution">
    <text evidence="2">The sequence shown here is derived from an EMBL/GenBank/DDBJ whole genome shotgun (WGS) entry which is preliminary data.</text>
</comment>
<dbReference type="GO" id="GO:0005739">
    <property type="term" value="C:mitochondrion"/>
    <property type="evidence" value="ECO:0007669"/>
    <property type="project" value="TreeGrafter"/>
</dbReference>
<dbReference type="GO" id="GO:0044877">
    <property type="term" value="F:protein-containing complex binding"/>
    <property type="evidence" value="ECO:0007669"/>
    <property type="project" value="TreeGrafter"/>
</dbReference>
<dbReference type="PANTHER" id="PTHR12126">
    <property type="entry name" value="NADH-UBIQUINONE OXIDOREDUCTASE 39 KDA SUBUNIT-RELATED"/>
    <property type="match status" value="1"/>
</dbReference>